<evidence type="ECO:0000313" key="2">
    <source>
        <dbReference type="EMBL" id="MFD1165250.1"/>
    </source>
</evidence>
<sequence length="140" mass="15661">MDNPIVKILRFLIFFPICFIAMAIVNWGLGHLLIWFIGLSKFWFIVVIIFLGGTIWGLFKMLASLLVMLAAYISPIKWLGTLTISILALINGGILGYNLWTLEEDYTGWEIFGAVVATLLVLELTFALIYGAAAASEEHY</sequence>
<feature type="transmembrane region" description="Helical" evidence="1">
    <location>
        <begin position="111"/>
        <end position="133"/>
    </location>
</feature>
<evidence type="ECO:0000256" key="1">
    <source>
        <dbReference type="SAM" id="Phobius"/>
    </source>
</evidence>
<keyword evidence="3" id="KW-1185">Reference proteome</keyword>
<name>A0ABW3RJK3_9SPHI</name>
<feature type="transmembrane region" description="Helical" evidence="1">
    <location>
        <begin position="78"/>
        <end position="99"/>
    </location>
</feature>
<dbReference type="EMBL" id="JBHTKY010000006">
    <property type="protein sequence ID" value="MFD1165250.1"/>
    <property type="molecule type" value="Genomic_DNA"/>
</dbReference>
<dbReference type="RefSeq" id="WP_380895181.1">
    <property type="nucleotide sequence ID" value="NZ_JBHTKY010000006.1"/>
</dbReference>
<feature type="transmembrane region" description="Helical" evidence="1">
    <location>
        <begin position="43"/>
        <end position="71"/>
    </location>
</feature>
<gene>
    <name evidence="2" type="ORF">ACFQ2C_06495</name>
</gene>
<keyword evidence="1" id="KW-0472">Membrane</keyword>
<comment type="caution">
    <text evidence="2">The sequence shown here is derived from an EMBL/GenBank/DDBJ whole genome shotgun (WGS) entry which is preliminary data.</text>
</comment>
<keyword evidence="1" id="KW-1133">Transmembrane helix</keyword>
<accession>A0ABW3RJK3</accession>
<proteinExistence type="predicted"/>
<organism evidence="2 3">
    <name type="scientific">Sphingobacterium daejeonense</name>
    <dbReference type="NCBI Taxonomy" id="371142"/>
    <lineage>
        <taxon>Bacteria</taxon>
        <taxon>Pseudomonadati</taxon>
        <taxon>Bacteroidota</taxon>
        <taxon>Sphingobacteriia</taxon>
        <taxon>Sphingobacteriales</taxon>
        <taxon>Sphingobacteriaceae</taxon>
        <taxon>Sphingobacterium</taxon>
    </lineage>
</organism>
<dbReference type="Proteomes" id="UP001597205">
    <property type="component" value="Unassembled WGS sequence"/>
</dbReference>
<keyword evidence="1" id="KW-0812">Transmembrane</keyword>
<protein>
    <submittedName>
        <fullName evidence="2">Uncharacterized protein</fullName>
    </submittedName>
</protein>
<evidence type="ECO:0000313" key="3">
    <source>
        <dbReference type="Proteomes" id="UP001597205"/>
    </source>
</evidence>
<reference evidence="3" key="1">
    <citation type="journal article" date="2019" name="Int. J. Syst. Evol. Microbiol.">
        <title>The Global Catalogue of Microorganisms (GCM) 10K type strain sequencing project: providing services to taxonomists for standard genome sequencing and annotation.</title>
        <authorList>
            <consortium name="The Broad Institute Genomics Platform"/>
            <consortium name="The Broad Institute Genome Sequencing Center for Infectious Disease"/>
            <person name="Wu L."/>
            <person name="Ma J."/>
        </authorList>
    </citation>
    <scope>NUCLEOTIDE SEQUENCE [LARGE SCALE GENOMIC DNA]</scope>
    <source>
        <strain evidence="3">CCUG 52468</strain>
    </source>
</reference>
<feature type="transmembrane region" description="Helical" evidence="1">
    <location>
        <begin position="12"/>
        <end position="37"/>
    </location>
</feature>